<reference evidence="1" key="2">
    <citation type="submission" date="2021-09" db="EMBL/GenBank/DDBJ databases">
        <authorList>
            <person name="Jia N."/>
            <person name="Wang J."/>
            <person name="Shi W."/>
            <person name="Du L."/>
            <person name="Sun Y."/>
            <person name="Zhan W."/>
            <person name="Jiang J."/>
            <person name="Wang Q."/>
            <person name="Zhang B."/>
            <person name="Ji P."/>
            <person name="Sakyi L.B."/>
            <person name="Cui X."/>
            <person name="Yuan T."/>
            <person name="Jiang B."/>
            <person name="Yang W."/>
            <person name="Lam T.T.-Y."/>
            <person name="Chang Q."/>
            <person name="Ding S."/>
            <person name="Wang X."/>
            <person name="Zhu J."/>
            <person name="Ruan X."/>
            <person name="Zhao L."/>
            <person name="Wei J."/>
            <person name="Que T."/>
            <person name="Du C."/>
            <person name="Cheng J."/>
            <person name="Dai P."/>
            <person name="Han X."/>
            <person name="Huang E."/>
            <person name="Gao Y."/>
            <person name="Liu J."/>
            <person name="Shao H."/>
            <person name="Ye R."/>
            <person name="Li L."/>
            <person name="Wei W."/>
            <person name="Wang X."/>
            <person name="Wang C."/>
            <person name="Huo Q."/>
            <person name="Li W."/>
            <person name="Guo W."/>
            <person name="Chen H."/>
            <person name="Chen S."/>
            <person name="Zhou L."/>
            <person name="Zhou L."/>
            <person name="Ni X."/>
            <person name="Tian J."/>
            <person name="Zhou Y."/>
            <person name="Sheng Y."/>
            <person name="Liu T."/>
            <person name="Pan Y."/>
            <person name="Xia L."/>
            <person name="Li J."/>
            <person name="Zhao F."/>
            <person name="Cao W."/>
        </authorList>
    </citation>
    <scope>NUCLEOTIDE SEQUENCE</scope>
    <source>
        <strain evidence="1">Rsan-2018</strain>
        <tissue evidence="1">Larvae</tissue>
    </source>
</reference>
<proteinExistence type="predicted"/>
<organism evidence="1 2">
    <name type="scientific">Rhipicephalus sanguineus</name>
    <name type="common">Brown dog tick</name>
    <name type="synonym">Ixodes sanguineus</name>
    <dbReference type="NCBI Taxonomy" id="34632"/>
    <lineage>
        <taxon>Eukaryota</taxon>
        <taxon>Metazoa</taxon>
        <taxon>Ecdysozoa</taxon>
        <taxon>Arthropoda</taxon>
        <taxon>Chelicerata</taxon>
        <taxon>Arachnida</taxon>
        <taxon>Acari</taxon>
        <taxon>Parasitiformes</taxon>
        <taxon>Ixodida</taxon>
        <taxon>Ixodoidea</taxon>
        <taxon>Ixodidae</taxon>
        <taxon>Rhipicephalinae</taxon>
        <taxon>Rhipicephalus</taxon>
        <taxon>Rhipicephalus</taxon>
    </lineage>
</organism>
<sequence length="371" mass="41494">MPPQFRLLLSRGFLRMPHCFHDTVTPSDAEIRTTLCRGPALPDRCATRTVCHQVPGRYLLLPTEDMFCWTRCQGSHLALRPLCALNKQTTDFLLWFLLGAHAMSRLRLGPKFAVQPRNTGPELLSLVHKVSGLAPASEMDSTTVALIAVATCKARMLSFCNRHRILPEDVRLLFGGFNPSMGHGKRICSILKSEWSRQARLYRIHLEAQLHSSLGAERARRVLWHFRHLANRTTESLWQCTLSQLRAHHRPKVRTIQGNRIYTEGDVTLPEDVSKGLALGPKFAVQPRNTGPELLSLVHKVSGLAPASEMDSQQRAVHHTGNTCRLEPCILDLSGLHYICDSAHNTCIHQRYAQMSSSSGIAMDATLADPL</sequence>
<name>A0A9D4PD69_RHISA</name>
<keyword evidence="2" id="KW-1185">Reference proteome</keyword>
<dbReference type="EMBL" id="JABSTV010001255">
    <property type="protein sequence ID" value="KAH7935857.1"/>
    <property type="molecule type" value="Genomic_DNA"/>
</dbReference>
<dbReference type="VEuPathDB" id="VectorBase:RSAN_026141"/>
<evidence type="ECO:0000313" key="1">
    <source>
        <dbReference type="EMBL" id="KAH7935857.1"/>
    </source>
</evidence>
<accession>A0A9D4PD69</accession>
<comment type="caution">
    <text evidence="1">The sequence shown here is derived from an EMBL/GenBank/DDBJ whole genome shotgun (WGS) entry which is preliminary data.</text>
</comment>
<dbReference type="Proteomes" id="UP000821837">
    <property type="component" value="Unassembled WGS sequence"/>
</dbReference>
<evidence type="ECO:0008006" key="3">
    <source>
        <dbReference type="Google" id="ProtNLM"/>
    </source>
</evidence>
<gene>
    <name evidence="1" type="ORF">HPB52_014407</name>
</gene>
<dbReference type="AlphaFoldDB" id="A0A9D4PD69"/>
<reference evidence="1" key="1">
    <citation type="journal article" date="2020" name="Cell">
        <title>Large-Scale Comparative Analyses of Tick Genomes Elucidate Their Genetic Diversity and Vector Capacities.</title>
        <authorList>
            <consortium name="Tick Genome and Microbiome Consortium (TIGMIC)"/>
            <person name="Jia N."/>
            <person name="Wang J."/>
            <person name="Shi W."/>
            <person name="Du L."/>
            <person name="Sun Y."/>
            <person name="Zhan W."/>
            <person name="Jiang J.F."/>
            <person name="Wang Q."/>
            <person name="Zhang B."/>
            <person name="Ji P."/>
            <person name="Bell-Sakyi L."/>
            <person name="Cui X.M."/>
            <person name="Yuan T.T."/>
            <person name="Jiang B.G."/>
            <person name="Yang W.F."/>
            <person name="Lam T.T."/>
            <person name="Chang Q.C."/>
            <person name="Ding S.J."/>
            <person name="Wang X.J."/>
            <person name="Zhu J.G."/>
            <person name="Ruan X.D."/>
            <person name="Zhao L."/>
            <person name="Wei J.T."/>
            <person name="Ye R.Z."/>
            <person name="Que T.C."/>
            <person name="Du C.H."/>
            <person name="Zhou Y.H."/>
            <person name="Cheng J.X."/>
            <person name="Dai P.F."/>
            <person name="Guo W.B."/>
            <person name="Han X.H."/>
            <person name="Huang E.J."/>
            <person name="Li L.F."/>
            <person name="Wei W."/>
            <person name="Gao Y.C."/>
            <person name="Liu J.Z."/>
            <person name="Shao H.Z."/>
            <person name="Wang X."/>
            <person name="Wang C.C."/>
            <person name="Yang T.C."/>
            <person name="Huo Q.B."/>
            <person name="Li W."/>
            <person name="Chen H.Y."/>
            <person name="Chen S.E."/>
            <person name="Zhou L.G."/>
            <person name="Ni X.B."/>
            <person name="Tian J.H."/>
            <person name="Sheng Y."/>
            <person name="Liu T."/>
            <person name="Pan Y.S."/>
            <person name="Xia L.Y."/>
            <person name="Li J."/>
            <person name="Zhao F."/>
            <person name="Cao W.C."/>
        </authorList>
    </citation>
    <scope>NUCLEOTIDE SEQUENCE</scope>
    <source>
        <strain evidence="1">Rsan-2018</strain>
    </source>
</reference>
<evidence type="ECO:0000313" key="2">
    <source>
        <dbReference type="Proteomes" id="UP000821837"/>
    </source>
</evidence>
<protein>
    <recommendedName>
        <fullName evidence="3">Tick transposon</fullName>
    </recommendedName>
</protein>